<dbReference type="Proteomes" id="UP000245695">
    <property type="component" value="Chromosome 1"/>
</dbReference>
<evidence type="ECO:0000313" key="3">
    <source>
        <dbReference type="Proteomes" id="UP000245695"/>
    </source>
</evidence>
<feature type="compositionally biased region" description="Basic residues" evidence="1">
    <location>
        <begin position="1"/>
        <end position="21"/>
    </location>
</feature>
<evidence type="ECO:0000256" key="1">
    <source>
        <dbReference type="SAM" id="MobiDB-lite"/>
    </source>
</evidence>
<feature type="region of interest" description="Disordered" evidence="1">
    <location>
        <begin position="1"/>
        <end position="29"/>
    </location>
</feature>
<dbReference type="RefSeq" id="WP_166505387.1">
    <property type="nucleotide sequence ID" value="NZ_FJTZ01000012.1"/>
</dbReference>
<gene>
    <name evidence="2" type="ORF">FRIFI_1309</name>
</gene>
<name>A0A2P2BV00_9FIRM</name>
<sequence>MSKKNNKNSKTKKINQKNSKKKPQESVNINNEIKQILLKKLIEKIK</sequence>
<keyword evidence="3" id="KW-1185">Reference proteome</keyword>
<dbReference type="AlphaFoldDB" id="A0A2P2BV00"/>
<dbReference type="EMBL" id="LN650648">
    <property type="protein sequence ID" value="CEI72844.1"/>
    <property type="molecule type" value="Genomic_DNA"/>
</dbReference>
<dbReference type="KEGG" id="rhom:FRIFI_1309"/>
<evidence type="ECO:0000313" key="2">
    <source>
        <dbReference type="EMBL" id="CEI72844.1"/>
    </source>
</evidence>
<proteinExistence type="predicted"/>
<organism evidence="2 3">
    <name type="scientific">Romboutsia hominis</name>
    <dbReference type="NCBI Taxonomy" id="1507512"/>
    <lineage>
        <taxon>Bacteria</taxon>
        <taxon>Bacillati</taxon>
        <taxon>Bacillota</taxon>
        <taxon>Clostridia</taxon>
        <taxon>Peptostreptococcales</taxon>
        <taxon>Peptostreptococcaceae</taxon>
        <taxon>Romboutsia</taxon>
    </lineage>
</organism>
<reference evidence="2 3" key="1">
    <citation type="submission" date="2014-09" db="EMBL/GenBank/DDBJ databases">
        <authorList>
            <person name="Hornung B.V."/>
        </authorList>
    </citation>
    <scope>NUCLEOTIDE SEQUENCE [LARGE SCALE GENOMIC DNA]</scope>
    <source>
        <strain evidence="2 3">FRIFI</strain>
    </source>
</reference>
<protein>
    <submittedName>
        <fullName evidence="2">Uncharacterized protein</fullName>
    </submittedName>
</protein>
<accession>A0A2P2BV00</accession>